<evidence type="ECO:0000256" key="1">
    <source>
        <dbReference type="SAM" id="MobiDB-lite"/>
    </source>
</evidence>
<feature type="compositionally biased region" description="Basic and acidic residues" evidence="1">
    <location>
        <begin position="1"/>
        <end position="12"/>
    </location>
</feature>
<proteinExistence type="predicted"/>
<sequence>MDRPSEIVDPKGFRTGRSSRLSLSKAAEAKLSHKRDLQEVQLDRTNSLLIPARKFADQADYGLLIPARIADQADYGLLNPARIAARIHYVSPRPARGIDGFTEELTDTRN</sequence>
<evidence type="ECO:0000313" key="2">
    <source>
        <dbReference type="EMBL" id="BBH02818.1"/>
    </source>
</evidence>
<name>A0A4Y1RG20_PRUDU</name>
<organism evidence="2">
    <name type="scientific">Prunus dulcis</name>
    <name type="common">Almond</name>
    <name type="synonym">Amygdalus dulcis</name>
    <dbReference type="NCBI Taxonomy" id="3755"/>
    <lineage>
        <taxon>Eukaryota</taxon>
        <taxon>Viridiplantae</taxon>
        <taxon>Streptophyta</taxon>
        <taxon>Embryophyta</taxon>
        <taxon>Tracheophyta</taxon>
        <taxon>Spermatophyta</taxon>
        <taxon>Magnoliopsida</taxon>
        <taxon>eudicotyledons</taxon>
        <taxon>Gunneridae</taxon>
        <taxon>Pentapetalae</taxon>
        <taxon>rosids</taxon>
        <taxon>fabids</taxon>
        <taxon>Rosales</taxon>
        <taxon>Rosaceae</taxon>
        <taxon>Amygdaloideae</taxon>
        <taxon>Amygdaleae</taxon>
        <taxon>Prunus</taxon>
    </lineage>
</organism>
<dbReference type="AlphaFoldDB" id="A0A4Y1RG20"/>
<reference evidence="2" key="1">
    <citation type="journal article" date="2019" name="Science">
        <title>Mutation of a bHLH transcription factor allowed almond domestication.</title>
        <authorList>
            <person name="Sanchez-Perez R."/>
            <person name="Pavan S."/>
            <person name="Mazzeo R."/>
            <person name="Moldovan C."/>
            <person name="Aiese Cigliano R."/>
            <person name="Del Cueto J."/>
            <person name="Ricciardi F."/>
            <person name="Lotti C."/>
            <person name="Ricciardi L."/>
            <person name="Dicenta F."/>
            <person name="Lopez-Marques R.L."/>
            <person name="Lindberg Moller B."/>
        </authorList>
    </citation>
    <scope>NUCLEOTIDE SEQUENCE</scope>
</reference>
<gene>
    <name evidence="2" type="ORF">Prudu_013507</name>
</gene>
<feature type="region of interest" description="Disordered" evidence="1">
    <location>
        <begin position="1"/>
        <end position="20"/>
    </location>
</feature>
<accession>A0A4Y1RG20</accession>
<dbReference type="EMBL" id="AP019301">
    <property type="protein sequence ID" value="BBH02818.1"/>
    <property type="molecule type" value="Genomic_DNA"/>
</dbReference>
<protein>
    <submittedName>
        <fullName evidence="2">Uncharacterized protein</fullName>
    </submittedName>
</protein>